<reference evidence="2 3" key="1">
    <citation type="submission" date="2017-08" db="EMBL/GenBank/DDBJ databases">
        <title>Infants hospitalized years apart are colonized by the same room-sourced microbial strains.</title>
        <authorList>
            <person name="Brooks B."/>
            <person name="Olm M.R."/>
            <person name="Firek B.A."/>
            <person name="Baker R."/>
            <person name="Thomas B.C."/>
            <person name="Morowitz M.J."/>
            <person name="Banfield J.F."/>
        </authorList>
    </citation>
    <scope>NUCLEOTIDE SEQUENCE [LARGE SCALE GENOMIC DNA]</scope>
    <source>
        <strain evidence="2">S2_005_003_R2_43</strain>
    </source>
</reference>
<evidence type="ECO:0000313" key="2">
    <source>
        <dbReference type="EMBL" id="PZQ18877.1"/>
    </source>
</evidence>
<protein>
    <recommendedName>
        <fullName evidence="4">DUF3016 domain-containing protein</fullName>
    </recommendedName>
</protein>
<dbReference type="AlphaFoldDB" id="A0A2W5MG66"/>
<dbReference type="Proteomes" id="UP000249577">
    <property type="component" value="Unassembled WGS sequence"/>
</dbReference>
<name>A0A2W5MG66_ANCNO</name>
<feature type="chain" id="PRO_5015908633" description="DUF3016 domain-containing protein" evidence="1">
    <location>
        <begin position="21"/>
        <end position="163"/>
    </location>
</feature>
<gene>
    <name evidence="2" type="ORF">DI565_00235</name>
</gene>
<organism evidence="2 3">
    <name type="scientific">Ancylobacter novellus</name>
    <name type="common">Thiobacillus novellus</name>
    <dbReference type="NCBI Taxonomy" id="921"/>
    <lineage>
        <taxon>Bacteria</taxon>
        <taxon>Pseudomonadati</taxon>
        <taxon>Pseudomonadota</taxon>
        <taxon>Alphaproteobacteria</taxon>
        <taxon>Hyphomicrobiales</taxon>
        <taxon>Xanthobacteraceae</taxon>
        <taxon>Ancylobacter</taxon>
    </lineage>
</organism>
<feature type="signal peptide" evidence="1">
    <location>
        <begin position="1"/>
        <end position="20"/>
    </location>
</feature>
<sequence length="163" mass="18416">MKTSALAFCLALTAATPAAAEVSVEARPMGDASTLVWRSPTERDALFRHLARTLTTLGERDLPKDRSLEVRLLEVRPAGQFEPWRPGADTVRILRDTTPPVVKLSYRLTERGRTLAAGEETVTDMNYLWSPAARSSLGTFPYETELMRDWFRDRIVRLKPQRS</sequence>
<dbReference type="EMBL" id="QFPN01000001">
    <property type="protein sequence ID" value="PZQ18877.1"/>
    <property type="molecule type" value="Genomic_DNA"/>
</dbReference>
<keyword evidence="1" id="KW-0732">Signal</keyword>
<evidence type="ECO:0000313" key="3">
    <source>
        <dbReference type="Proteomes" id="UP000249577"/>
    </source>
</evidence>
<evidence type="ECO:0000256" key="1">
    <source>
        <dbReference type="SAM" id="SignalP"/>
    </source>
</evidence>
<evidence type="ECO:0008006" key="4">
    <source>
        <dbReference type="Google" id="ProtNLM"/>
    </source>
</evidence>
<dbReference type="InterPro" id="IPR021557">
    <property type="entry name" value="DUF3016"/>
</dbReference>
<accession>A0A2W5MG66</accession>
<proteinExistence type="predicted"/>
<comment type="caution">
    <text evidence="2">The sequence shown here is derived from an EMBL/GenBank/DDBJ whole genome shotgun (WGS) entry which is preliminary data.</text>
</comment>
<dbReference type="Pfam" id="PF11454">
    <property type="entry name" value="DUF3016"/>
    <property type="match status" value="1"/>
</dbReference>